<reference evidence="1" key="1">
    <citation type="submission" date="2021-01" db="EMBL/GenBank/DDBJ databases">
        <authorList>
            <person name="Corre E."/>
            <person name="Pelletier E."/>
            <person name="Niang G."/>
            <person name="Scheremetjew M."/>
            <person name="Finn R."/>
            <person name="Kale V."/>
            <person name="Holt S."/>
            <person name="Cochrane G."/>
            <person name="Meng A."/>
            <person name="Brown T."/>
            <person name="Cohen L."/>
        </authorList>
    </citation>
    <scope>NUCLEOTIDE SEQUENCE</scope>
    <source>
        <strain evidence="1">NIES-381</strain>
    </source>
</reference>
<name>A0A7S1IKN9_9EUGL</name>
<dbReference type="AlphaFoldDB" id="A0A7S1IKN9"/>
<protein>
    <submittedName>
        <fullName evidence="1">Uncharacterized protein</fullName>
    </submittedName>
</protein>
<accession>A0A7S1IKN9</accession>
<sequence length="108" mass="12334">MRAKEMLVFSPDVRQKKMYVGHLVCRQAIEKRPRSCAHTDIHAAPLEVASWLAMQVDKVATSQAVRRGQYESKAKRGYDLKEAQEGEPKLRYPWLSSVPALGLELLHF</sequence>
<gene>
    <name evidence="1" type="ORF">EGYM00392_LOCUS26845</name>
</gene>
<organism evidence="1">
    <name type="scientific">Eutreptiella gymnastica</name>
    <dbReference type="NCBI Taxonomy" id="73025"/>
    <lineage>
        <taxon>Eukaryota</taxon>
        <taxon>Discoba</taxon>
        <taxon>Euglenozoa</taxon>
        <taxon>Euglenida</taxon>
        <taxon>Spirocuta</taxon>
        <taxon>Euglenophyceae</taxon>
        <taxon>Eutreptiales</taxon>
        <taxon>Eutreptiaceae</taxon>
        <taxon>Eutreptiella</taxon>
    </lineage>
</organism>
<evidence type="ECO:0000313" key="1">
    <source>
        <dbReference type="EMBL" id="CAD9015737.1"/>
    </source>
</evidence>
<proteinExistence type="predicted"/>
<dbReference type="EMBL" id="HBGA01071809">
    <property type="protein sequence ID" value="CAD9015737.1"/>
    <property type="molecule type" value="Transcribed_RNA"/>
</dbReference>